<keyword evidence="5 6" id="KW-0408">Iron</keyword>
<keyword evidence="3 6" id="KW-0479">Metal-binding</keyword>
<dbReference type="PANTHER" id="PTHR19328">
    <property type="entry name" value="HEDGEHOG-INTERACTING PROTEIN"/>
    <property type="match status" value="1"/>
</dbReference>
<dbReference type="InterPro" id="IPR002324">
    <property type="entry name" value="Cyt_c_ID"/>
</dbReference>
<gene>
    <name evidence="9" type="ORF">FA047_05370</name>
</gene>
<dbReference type="PROSITE" id="PS50093">
    <property type="entry name" value="PKD"/>
    <property type="match status" value="1"/>
</dbReference>
<reference evidence="9 10" key="1">
    <citation type="submission" date="2019-04" db="EMBL/GenBank/DDBJ databases">
        <title>Pedobacter sp. RP-3-15 sp. nov., isolated from Arctic soil.</title>
        <authorList>
            <person name="Dahal R.H."/>
            <person name="Kim D.-U."/>
        </authorList>
    </citation>
    <scope>NUCLEOTIDE SEQUENCE [LARGE SCALE GENOMIC DNA]</scope>
    <source>
        <strain evidence="9 10">RP-3-15</strain>
    </source>
</reference>
<dbReference type="OrthoDB" id="9816308at2"/>
<accession>A0A4U1CPS9</accession>
<feature type="binding site" description="covalent" evidence="6">
    <location>
        <position position="661"/>
    </location>
    <ligand>
        <name>heme c</name>
        <dbReference type="ChEBI" id="CHEBI:61717"/>
    </ligand>
</feature>
<name>A0A4U1CPS9_9SPHI</name>
<dbReference type="EMBL" id="SWBQ01000001">
    <property type="protein sequence ID" value="TKC09524.1"/>
    <property type="molecule type" value="Genomic_DNA"/>
</dbReference>
<dbReference type="PROSITE" id="PS51007">
    <property type="entry name" value="CYTC"/>
    <property type="match status" value="1"/>
</dbReference>
<dbReference type="PRINTS" id="PR00606">
    <property type="entry name" value="CYTCHROMECID"/>
</dbReference>
<evidence type="ECO:0000313" key="10">
    <source>
        <dbReference type="Proteomes" id="UP000307244"/>
    </source>
</evidence>
<dbReference type="SUPFAM" id="SSF50952">
    <property type="entry name" value="Soluble quinoprotein glucose dehydrogenase"/>
    <property type="match status" value="1"/>
</dbReference>
<dbReference type="Pfam" id="PF00034">
    <property type="entry name" value="Cytochrom_C"/>
    <property type="match status" value="1"/>
</dbReference>
<protein>
    <submittedName>
        <fullName evidence="9">PKD domain-containing protein</fullName>
    </submittedName>
</protein>
<comment type="caution">
    <text evidence="9">The sequence shown here is derived from an EMBL/GenBank/DDBJ whole genome shotgun (WGS) entry which is preliminary data.</text>
</comment>
<comment type="PTM">
    <text evidence="6">Binds 1 heme c group covalently per subunit.</text>
</comment>
<dbReference type="RefSeq" id="WP_136834935.1">
    <property type="nucleotide sequence ID" value="NZ_SWBQ01000001.1"/>
</dbReference>
<dbReference type="InterPro" id="IPR013783">
    <property type="entry name" value="Ig-like_fold"/>
</dbReference>
<feature type="binding site" description="covalent" evidence="6">
    <location>
        <position position="710"/>
    </location>
    <ligand>
        <name>heme c</name>
        <dbReference type="ChEBI" id="CHEBI:61717"/>
    </ligand>
</feature>
<dbReference type="InterPro" id="IPR000601">
    <property type="entry name" value="PKD_dom"/>
</dbReference>
<dbReference type="InterPro" id="IPR011041">
    <property type="entry name" value="Quinoprot_gluc/sorb_DH_b-prop"/>
</dbReference>
<evidence type="ECO:0000256" key="3">
    <source>
        <dbReference type="ARBA" id="ARBA00022723"/>
    </source>
</evidence>
<dbReference type="Proteomes" id="UP000307244">
    <property type="component" value="Unassembled WGS sequence"/>
</dbReference>
<evidence type="ECO:0000313" key="9">
    <source>
        <dbReference type="EMBL" id="TKC09524.1"/>
    </source>
</evidence>
<sequence>MKASLPLILSGIAFTMILPFTGGKNGTPLINRTTRNLKEKITLKIDTPDQDRFVKVPLVQGQFFEPTEMSILPNLDILISQRRGEIMIYKNKTKKLTEAGKLDVYFKTNVPDVNAEEGLLGMAADPNFAVNQYIYLFYSPIKTSVNRLSRFKLINDKISLASEKVVLEFYSQREICCHTGGSIAFGPDGLLYVSTGDNSTPFDVPKQQYVNKGYAPLDNRPGLQQYDARRSSGNTNDLRGKILRIKVNADATYSIPEGNLFPKDDPKSKPEIYVMGNRNPYRISVDQKTGFLYWGEVGPDANNDDESRGPKGYDEINQARKAGNFGWPLFVGNNYPYKAYDYTTGTSGAAFDPAAGINNSPNNTGRTQLPPAQSAYIWYPYGTSKEFPEVGSGGRTAMAGPVYWPKPGAAAYPSYYNGKLIIYEWMRGWVKAVTMAPNGDYISMEPFLENISLAAPVDMELGPDGKLYILEYGKGWFSKNADAGMVRIDYLAGNRPPAIKQLVIEKTSGLLPYKLTAKVEASDPDDGDVLTYIWNLGKGVKKTTNRPELEHTFTKAGEYAVSVEVVDNLKASSKSTVIPVFAGNEHPKVDILLSGNKTFYFPGKPVSYQVLVSDKGATVNKSRLYVSNTYTEGFDMAGAQLGHQQVAQTLVGKSIMMKSDCSNCHKISTKSIGPAFTQVSTKYQKNTKAVAYLTNKVIKGSSGVWGEVPMPGHATMKESDVKQIAEWIMSLSAKASSKPSLPAAGNIIPPASINKNKPVLAIKATYSDLGAPGLKPLTSSNVVNLKSNVIEANDIKNVSQFGKRDYNGGQALIFPQNDGQIVLKNIDLSSVNAFQFGIVKMGGDVNYTIEIRLDDKDGKILASSTSNNMTIPIELVTDKKMHVVYFLVKNSGEKIKDRPLLSNITALSK</sequence>
<dbReference type="InterPro" id="IPR012938">
    <property type="entry name" value="Glc/Sorbosone_DH"/>
</dbReference>
<evidence type="ECO:0000256" key="1">
    <source>
        <dbReference type="ARBA" id="ARBA00022448"/>
    </source>
</evidence>
<evidence type="ECO:0000259" key="7">
    <source>
        <dbReference type="PROSITE" id="PS50093"/>
    </source>
</evidence>
<evidence type="ECO:0000256" key="5">
    <source>
        <dbReference type="ARBA" id="ARBA00023004"/>
    </source>
</evidence>
<dbReference type="AlphaFoldDB" id="A0A4U1CPS9"/>
<keyword evidence="2 6" id="KW-0349">Heme</keyword>
<feature type="domain" description="Cytochrome c" evidence="8">
    <location>
        <begin position="647"/>
        <end position="732"/>
    </location>
</feature>
<feature type="domain" description="PKD" evidence="7">
    <location>
        <begin position="518"/>
        <end position="580"/>
    </location>
</feature>
<keyword evidence="10" id="KW-1185">Reference proteome</keyword>
<dbReference type="InterPro" id="IPR009056">
    <property type="entry name" value="Cyt_c-like_dom"/>
</dbReference>
<dbReference type="Pfam" id="PF07995">
    <property type="entry name" value="GSDH"/>
    <property type="match status" value="1"/>
</dbReference>
<dbReference type="SMART" id="SM00089">
    <property type="entry name" value="PKD"/>
    <property type="match status" value="1"/>
</dbReference>
<organism evidence="9 10">
    <name type="scientific">Pedobacter frigoris</name>
    <dbReference type="NCBI Taxonomy" id="2571272"/>
    <lineage>
        <taxon>Bacteria</taxon>
        <taxon>Pseudomonadati</taxon>
        <taxon>Bacteroidota</taxon>
        <taxon>Sphingobacteriia</taxon>
        <taxon>Sphingobacteriales</taxon>
        <taxon>Sphingobacteriaceae</taxon>
        <taxon>Pedobacter</taxon>
    </lineage>
</organism>
<dbReference type="Gene3D" id="2.60.40.10">
    <property type="entry name" value="Immunoglobulins"/>
    <property type="match status" value="1"/>
</dbReference>
<dbReference type="GO" id="GO:0009055">
    <property type="term" value="F:electron transfer activity"/>
    <property type="evidence" value="ECO:0007669"/>
    <property type="project" value="InterPro"/>
</dbReference>
<dbReference type="SUPFAM" id="SSF46626">
    <property type="entry name" value="Cytochrome c"/>
    <property type="match status" value="1"/>
</dbReference>
<evidence type="ECO:0000256" key="6">
    <source>
        <dbReference type="PIRSR" id="PIRSR602324-1"/>
    </source>
</evidence>
<dbReference type="SUPFAM" id="SSF49299">
    <property type="entry name" value="PKD domain"/>
    <property type="match status" value="1"/>
</dbReference>
<keyword evidence="1" id="KW-0813">Transport</keyword>
<dbReference type="Pfam" id="PF00801">
    <property type="entry name" value="PKD"/>
    <property type="match status" value="1"/>
</dbReference>
<dbReference type="InterPro" id="IPR035986">
    <property type="entry name" value="PKD_dom_sf"/>
</dbReference>
<evidence type="ECO:0000256" key="2">
    <source>
        <dbReference type="ARBA" id="ARBA00022617"/>
    </source>
</evidence>
<dbReference type="GO" id="GO:0020037">
    <property type="term" value="F:heme binding"/>
    <property type="evidence" value="ECO:0007669"/>
    <property type="project" value="InterPro"/>
</dbReference>
<evidence type="ECO:0000256" key="4">
    <source>
        <dbReference type="ARBA" id="ARBA00022982"/>
    </source>
</evidence>
<keyword evidence="4" id="KW-0249">Electron transport</keyword>
<feature type="binding site" description="covalent" evidence="6">
    <location>
        <position position="665"/>
    </location>
    <ligand>
        <name>heme c</name>
        <dbReference type="ChEBI" id="CHEBI:61717"/>
    </ligand>
</feature>
<proteinExistence type="predicted"/>
<dbReference type="Gene3D" id="1.10.760.10">
    <property type="entry name" value="Cytochrome c-like domain"/>
    <property type="match status" value="1"/>
</dbReference>
<dbReference type="Gene3D" id="2.120.10.30">
    <property type="entry name" value="TolB, C-terminal domain"/>
    <property type="match status" value="1"/>
</dbReference>
<dbReference type="GO" id="GO:0005506">
    <property type="term" value="F:iron ion binding"/>
    <property type="evidence" value="ECO:0007669"/>
    <property type="project" value="InterPro"/>
</dbReference>
<dbReference type="InterPro" id="IPR022409">
    <property type="entry name" value="PKD/Chitinase_dom"/>
</dbReference>
<evidence type="ECO:0000259" key="8">
    <source>
        <dbReference type="PROSITE" id="PS51007"/>
    </source>
</evidence>
<dbReference type="PANTHER" id="PTHR19328:SF75">
    <property type="entry name" value="ALDOSE SUGAR DEHYDROGENASE YLII"/>
    <property type="match status" value="1"/>
</dbReference>
<dbReference type="InterPro" id="IPR036909">
    <property type="entry name" value="Cyt_c-like_dom_sf"/>
</dbReference>
<dbReference type="CDD" id="cd00146">
    <property type="entry name" value="PKD"/>
    <property type="match status" value="1"/>
</dbReference>
<dbReference type="InterPro" id="IPR011042">
    <property type="entry name" value="6-blade_b-propeller_TolB-like"/>
</dbReference>